<dbReference type="PROSITE" id="PS51892">
    <property type="entry name" value="SUBTILASE"/>
    <property type="match status" value="1"/>
</dbReference>
<dbReference type="PROSITE" id="PS00136">
    <property type="entry name" value="SUBTILASE_ASP"/>
    <property type="match status" value="1"/>
</dbReference>
<feature type="domain" description="Peptidase S8/S53" evidence="13">
    <location>
        <begin position="42"/>
        <end position="306"/>
    </location>
</feature>
<evidence type="ECO:0000313" key="14">
    <source>
        <dbReference type="EMBL" id="WUQ84597.1"/>
    </source>
</evidence>
<dbReference type="InterPro" id="IPR050131">
    <property type="entry name" value="Peptidase_S8_subtilisin-like"/>
</dbReference>
<feature type="compositionally biased region" description="Low complexity" evidence="11">
    <location>
        <begin position="336"/>
        <end position="361"/>
    </location>
</feature>
<evidence type="ECO:0000256" key="1">
    <source>
        <dbReference type="ARBA" id="ARBA00004162"/>
    </source>
</evidence>
<evidence type="ECO:0000256" key="4">
    <source>
        <dbReference type="ARBA" id="ARBA00022670"/>
    </source>
</evidence>
<name>A0ABZ1U065_9ACTN</name>
<reference evidence="14" key="1">
    <citation type="submission" date="2022-10" db="EMBL/GenBank/DDBJ databases">
        <title>The complete genomes of actinobacterial strains from the NBC collection.</title>
        <authorList>
            <person name="Joergensen T.S."/>
            <person name="Alvarez Arevalo M."/>
            <person name="Sterndorff E.B."/>
            <person name="Faurdal D."/>
            <person name="Vuksanovic O."/>
            <person name="Mourched A.-S."/>
            <person name="Charusanti P."/>
            <person name="Shaw S."/>
            <person name="Blin K."/>
            <person name="Weber T."/>
        </authorList>
    </citation>
    <scope>NUCLEOTIDE SEQUENCE</scope>
    <source>
        <strain evidence="14">NBC_00222</strain>
    </source>
</reference>
<protein>
    <submittedName>
        <fullName evidence="14">Type VII secretion-associated serine protease mycosin</fullName>
    </submittedName>
</protein>
<keyword evidence="9 12" id="KW-0472">Membrane</keyword>
<evidence type="ECO:0000256" key="8">
    <source>
        <dbReference type="ARBA" id="ARBA00022989"/>
    </source>
</evidence>
<dbReference type="InterPro" id="IPR036852">
    <property type="entry name" value="Peptidase_S8/S53_dom_sf"/>
</dbReference>
<feature type="transmembrane region" description="Helical" evidence="12">
    <location>
        <begin position="386"/>
        <end position="408"/>
    </location>
</feature>
<keyword evidence="6 10" id="KW-0378">Hydrolase</keyword>
<dbReference type="InterPro" id="IPR023834">
    <property type="entry name" value="T7SS_pept_S8A_mycosin"/>
</dbReference>
<sequence length="422" mass="41564">MVAAGIVAGPLAGPAVAADSIREQQWHLDTMKAPDMWRTSKGQGVVVAVIDSGFQLSHPDLAGQFLPGKDLSGLPGGIEEDKSGHGTQMASVIAGTGKGLGGQGAYGLAPSVKLLPVKVKDNGNTGTTVNTSEFLGQISQAITFAADQGAKVISISQGSVAGEATAADVESLRTAVTHANSKGSLVVASVGNSAQSGNPVQYPGAIPLVLGVGAVDRNGTVTAESERGPQVDLAAPGIDIFSACVASSGYCKGHGTSDATALVSASAALVWTAHPDWTANQVARVLLNTAGKADDGAQRNDAIGYGIVRPRVALTEPGDPGPADVYPIQEQPVGQPAPSGSAAPSASPSAPASPSAGASVPAPAPTPPPSSSSSAPVAAQEDEGSALVLVAAVAGGLVLLAAVVVVVLRRRGASGGGGPYAR</sequence>
<feature type="active site" description="Charge relay system" evidence="10">
    <location>
        <position position="51"/>
    </location>
</feature>
<feature type="active site" description="Charge relay system" evidence="10">
    <location>
        <position position="257"/>
    </location>
</feature>
<gene>
    <name evidence="14" type="primary">mycP</name>
    <name evidence="14" type="ORF">OHA16_17480</name>
</gene>
<proteinExistence type="inferred from homology"/>
<dbReference type="PANTHER" id="PTHR43806:SF11">
    <property type="entry name" value="CEREVISIN-RELATED"/>
    <property type="match status" value="1"/>
</dbReference>
<feature type="region of interest" description="Disordered" evidence="11">
    <location>
        <begin position="313"/>
        <end position="378"/>
    </location>
</feature>
<dbReference type="RefSeq" id="WP_328955440.1">
    <property type="nucleotide sequence ID" value="NZ_CP108110.1"/>
</dbReference>
<keyword evidence="4 10" id="KW-0645">Protease</keyword>
<dbReference type="Gene3D" id="3.40.50.200">
    <property type="entry name" value="Peptidase S8/S53 domain"/>
    <property type="match status" value="1"/>
</dbReference>
<dbReference type="InterPro" id="IPR023827">
    <property type="entry name" value="Peptidase_S8_Asp-AS"/>
</dbReference>
<dbReference type="GO" id="GO:0006508">
    <property type="term" value="P:proteolysis"/>
    <property type="evidence" value="ECO:0007669"/>
    <property type="project" value="UniProtKB-KW"/>
</dbReference>
<comment type="subcellular location">
    <subcellularLocation>
        <location evidence="1">Cell membrane</location>
        <topology evidence="1">Single-pass membrane protein</topology>
    </subcellularLocation>
</comment>
<evidence type="ECO:0000256" key="6">
    <source>
        <dbReference type="ARBA" id="ARBA00022801"/>
    </source>
</evidence>
<dbReference type="PANTHER" id="PTHR43806">
    <property type="entry name" value="PEPTIDASE S8"/>
    <property type="match status" value="1"/>
</dbReference>
<dbReference type="NCBIfam" id="TIGR03921">
    <property type="entry name" value="T7SS_mycosin"/>
    <property type="match status" value="1"/>
</dbReference>
<dbReference type="Pfam" id="PF00082">
    <property type="entry name" value="Peptidase_S8"/>
    <property type="match status" value="1"/>
</dbReference>
<dbReference type="InterPro" id="IPR000209">
    <property type="entry name" value="Peptidase_S8/S53_dom"/>
</dbReference>
<evidence type="ECO:0000313" key="15">
    <source>
        <dbReference type="Proteomes" id="UP001432222"/>
    </source>
</evidence>
<comment type="similarity">
    <text evidence="2 10">Belongs to the peptidase S8 family.</text>
</comment>
<evidence type="ECO:0000259" key="13">
    <source>
        <dbReference type="Pfam" id="PF00082"/>
    </source>
</evidence>
<evidence type="ECO:0000256" key="9">
    <source>
        <dbReference type="ARBA" id="ARBA00023136"/>
    </source>
</evidence>
<evidence type="ECO:0000256" key="2">
    <source>
        <dbReference type="ARBA" id="ARBA00011073"/>
    </source>
</evidence>
<accession>A0ABZ1U065</accession>
<dbReference type="GO" id="GO:0008233">
    <property type="term" value="F:peptidase activity"/>
    <property type="evidence" value="ECO:0007669"/>
    <property type="project" value="UniProtKB-KW"/>
</dbReference>
<evidence type="ECO:0000256" key="11">
    <source>
        <dbReference type="SAM" id="MobiDB-lite"/>
    </source>
</evidence>
<dbReference type="SUPFAM" id="SSF52743">
    <property type="entry name" value="Subtilisin-like"/>
    <property type="match status" value="1"/>
</dbReference>
<keyword evidence="7 10" id="KW-0720">Serine protease</keyword>
<dbReference type="PRINTS" id="PR00723">
    <property type="entry name" value="SUBTILISIN"/>
</dbReference>
<evidence type="ECO:0000256" key="7">
    <source>
        <dbReference type="ARBA" id="ARBA00022825"/>
    </source>
</evidence>
<evidence type="ECO:0000256" key="10">
    <source>
        <dbReference type="PROSITE-ProRule" id="PRU01240"/>
    </source>
</evidence>
<evidence type="ECO:0000256" key="3">
    <source>
        <dbReference type="ARBA" id="ARBA00022475"/>
    </source>
</evidence>
<evidence type="ECO:0000256" key="12">
    <source>
        <dbReference type="SAM" id="Phobius"/>
    </source>
</evidence>
<feature type="active site" description="Charge relay system" evidence="10">
    <location>
        <position position="85"/>
    </location>
</feature>
<dbReference type="InterPro" id="IPR015500">
    <property type="entry name" value="Peptidase_S8_subtilisin-rel"/>
</dbReference>
<evidence type="ECO:0000256" key="5">
    <source>
        <dbReference type="ARBA" id="ARBA00022692"/>
    </source>
</evidence>
<keyword evidence="8 12" id="KW-1133">Transmembrane helix</keyword>
<dbReference type="Proteomes" id="UP001432222">
    <property type="component" value="Chromosome"/>
</dbReference>
<organism evidence="14 15">
    <name type="scientific">Kitasatospora purpeofusca</name>
    <dbReference type="NCBI Taxonomy" id="67352"/>
    <lineage>
        <taxon>Bacteria</taxon>
        <taxon>Bacillati</taxon>
        <taxon>Actinomycetota</taxon>
        <taxon>Actinomycetes</taxon>
        <taxon>Kitasatosporales</taxon>
        <taxon>Streptomycetaceae</taxon>
        <taxon>Kitasatospora</taxon>
    </lineage>
</organism>
<keyword evidence="3" id="KW-1003">Cell membrane</keyword>
<keyword evidence="15" id="KW-1185">Reference proteome</keyword>
<dbReference type="EMBL" id="CP108110">
    <property type="protein sequence ID" value="WUQ84597.1"/>
    <property type="molecule type" value="Genomic_DNA"/>
</dbReference>
<keyword evidence="5 12" id="KW-0812">Transmembrane</keyword>